<evidence type="ECO:0000256" key="3">
    <source>
        <dbReference type="ARBA" id="ARBA00023002"/>
    </source>
</evidence>
<evidence type="ECO:0000256" key="2">
    <source>
        <dbReference type="ARBA" id="ARBA00022643"/>
    </source>
</evidence>
<dbReference type="Gene3D" id="3.20.20.30">
    <property type="entry name" value="Luciferase-like domain"/>
    <property type="match status" value="1"/>
</dbReference>
<evidence type="ECO:0000256" key="4">
    <source>
        <dbReference type="ARBA" id="ARBA00023033"/>
    </source>
</evidence>
<reference evidence="8" key="1">
    <citation type="journal article" date="2019" name="Emerg. Microbes Infect.">
        <title>Comprehensive subspecies identification of 175 nontuberculous mycobacteria species based on 7547 genomic profiles.</title>
        <authorList>
            <person name="Matsumoto Y."/>
            <person name="Kinjo T."/>
            <person name="Motooka D."/>
            <person name="Nabeya D."/>
            <person name="Jung N."/>
            <person name="Uechi K."/>
            <person name="Horii T."/>
            <person name="Iida T."/>
            <person name="Fujita J."/>
            <person name="Nakamura S."/>
        </authorList>
    </citation>
    <scope>NUCLEOTIDE SEQUENCE [LARGE SCALE GENOMIC DNA]</scope>
    <source>
        <strain evidence="8">JCM 13671</strain>
    </source>
</reference>
<accession>A0A7I7XSQ7</accession>
<keyword evidence="1 6" id="KW-0285">Flavoprotein</keyword>
<feature type="binding site" evidence="6">
    <location>
        <position position="219"/>
    </location>
    <ligand>
        <name>FMN</name>
        <dbReference type="ChEBI" id="CHEBI:58210"/>
    </ligand>
</feature>
<dbReference type="EMBL" id="AP022612">
    <property type="protein sequence ID" value="BBZ32103.1"/>
    <property type="molecule type" value="Genomic_DNA"/>
</dbReference>
<dbReference type="GO" id="GO:0016705">
    <property type="term" value="F:oxidoreductase activity, acting on paired donors, with incorporation or reduction of molecular oxygen"/>
    <property type="evidence" value="ECO:0007669"/>
    <property type="project" value="InterPro"/>
</dbReference>
<proteinExistence type="inferred from homology"/>
<dbReference type="AlphaFoldDB" id="A0A7I7XSQ7"/>
<feature type="binding site" evidence="6">
    <location>
        <position position="220"/>
    </location>
    <ligand>
        <name>FMN</name>
        <dbReference type="ChEBI" id="CHEBI:58210"/>
    </ligand>
</feature>
<protein>
    <submittedName>
        <fullName evidence="8">Monooxygenase</fullName>
    </submittedName>
</protein>
<evidence type="ECO:0000259" key="7">
    <source>
        <dbReference type="Pfam" id="PF00296"/>
    </source>
</evidence>
<organism evidence="8 9">
    <name type="scientific">Mycolicibacterium confluentis</name>
    <dbReference type="NCBI Taxonomy" id="28047"/>
    <lineage>
        <taxon>Bacteria</taxon>
        <taxon>Bacillati</taxon>
        <taxon>Actinomycetota</taxon>
        <taxon>Actinomycetes</taxon>
        <taxon>Mycobacteriales</taxon>
        <taxon>Mycobacteriaceae</taxon>
        <taxon>Mycolicibacterium</taxon>
    </lineage>
</organism>
<keyword evidence="9" id="KW-1185">Reference proteome</keyword>
<evidence type="ECO:0000256" key="6">
    <source>
        <dbReference type="PIRSR" id="PIRSR000337-1"/>
    </source>
</evidence>
<dbReference type="PANTHER" id="PTHR30011:SF16">
    <property type="entry name" value="C2H2 FINGER DOMAIN TRANSCRIPTION FACTOR (EUROFUNG)-RELATED"/>
    <property type="match status" value="1"/>
</dbReference>
<name>A0A7I7XSQ7_9MYCO</name>
<feature type="binding site" evidence="6">
    <location>
        <position position="95"/>
    </location>
    <ligand>
        <name>FMN</name>
        <dbReference type="ChEBI" id="CHEBI:58210"/>
    </ligand>
</feature>
<evidence type="ECO:0000313" key="9">
    <source>
        <dbReference type="Proteomes" id="UP000466931"/>
    </source>
</evidence>
<reference evidence="8" key="2">
    <citation type="submission" date="2020-02" db="EMBL/GenBank/DDBJ databases">
        <authorList>
            <person name="Matsumoto Y."/>
            <person name="Motooka D."/>
            <person name="Nakamura S."/>
        </authorList>
    </citation>
    <scope>NUCLEOTIDE SEQUENCE</scope>
    <source>
        <strain evidence="8">JCM 13671</strain>
    </source>
</reference>
<feature type="binding site" evidence="6">
    <location>
        <position position="149"/>
    </location>
    <ligand>
        <name>FMN</name>
        <dbReference type="ChEBI" id="CHEBI:58210"/>
    </ligand>
</feature>
<keyword evidence="3" id="KW-0560">Oxidoreductase</keyword>
<feature type="binding site" evidence="6">
    <location>
        <position position="145"/>
    </location>
    <ligand>
        <name>FMN</name>
        <dbReference type="ChEBI" id="CHEBI:58210"/>
    </ligand>
</feature>
<keyword evidence="4 8" id="KW-0503">Monooxygenase</keyword>
<keyword evidence="2 6" id="KW-0288">FMN</keyword>
<dbReference type="RefSeq" id="WP_264016867.1">
    <property type="nucleotide sequence ID" value="NZ_AP022612.1"/>
</dbReference>
<dbReference type="InterPro" id="IPR036661">
    <property type="entry name" value="Luciferase-like_sf"/>
</dbReference>
<dbReference type="PANTHER" id="PTHR30011">
    <property type="entry name" value="ALKANESULFONATE MONOOXYGENASE-RELATED"/>
    <property type="match status" value="1"/>
</dbReference>
<feature type="domain" description="Luciferase-like" evidence="7">
    <location>
        <begin position="23"/>
        <end position="385"/>
    </location>
</feature>
<dbReference type="Pfam" id="PF00296">
    <property type="entry name" value="Bac_luciferase"/>
    <property type="match status" value="1"/>
</dbReference>
<evidence type="ECO:0000256" key="1">
    <source>
        <dbReference type="ARBA" id="ARBA00022630"/>
    </source>
</evidence>
<dbReference type="Proteomes" id="UP000466931">
    <property type="component" value="Chromosome"/>
</dbReference>
<sequence length="445" mass="49510">MSENRKLHLTAFLMPYGQHEAAWRLPGTPLNAEFDPRYWIDLARRAEAAKFDSIFFADAPGQWASSDFQPQGALDPLILLTAIAGATERIGLIGTVSTTYNSPYNLARRFASLDHISGGRAGWNIVTTSDQGIARNFGREGRPDHLDRYRRADEFVDVVTKLWDSWTDDYIVGSRESGRYSDAAHIREINHRGEFYSVAGPLTVPRSPQGWPVLVQAGSSENGKAFGARHGEAIFTAQPTLEDGQEFYTDFKARVAAAGRDPGQTKVLPGLMPYIGSTEKEAQAQAQKLDDLRAPERGLANLSDIFEYPVEAFELDKSLPAELYSERTIEGDRSRADLILKFAAEENLNVRQLISYLGGARGHFTVIGTPEQIADTIEAWFTRGAADGFNVMPPAFPESLDLFIEHVIPELQRRGLFRTEYEGRTLRDHYGLAKPANRLDQVTSS</sequence>
<dbReference type="SUPFAM" id="SSF51679">
    <property type="entry name" value="Bacterial luciferase-like"/>
    <property type="match status" value="1"/>
</dbReference>
<feature type="binding site" evidence="6">
    <location>
        <position position="58"/>
    </location>
    <ligand>
        <name>FMN</name>
        <dbReference type="ChEBI" id="CHEBI:58210"/>
    </ligand>
</feature>
<evidence type="ECO:0000313" key="8">
    <source>
        <dbReference type="EMBL" id="BBZ32103.1"/>
    </source>
</evidence>
<gene>
    <name evidence="8" type="ORF">MCNF_07080</name>
</gene>
<dbReference type="InterPro" id="IPR051260">
    <property type="entry name" value="Diverse_substr_monoxygenases"/>
</dbReference>
<dbReference type="InterPro" id="IPR016215">
    <property type="entry name" value="NTA_MOA"/>
</dbReference>
<dbReference type="InterPro" id="IPR011251">
    <property type="entry name" value="Luciferase-like_dom"/>
</dbReference>
<dbReference type="CDD" id="cd01095">
    <property type="entry name" value="Nitrilotriacetate_monoxgenase"/>
    <property type="match status" value="1"/>
</dbReference>
<dbReference type="GO" id="GO:0004497">
    <property type="term" value="F:monooxygenase activity"/>
    <property type="evidence" value="ECO:0007669"/>
    <property type="project" value="UniProtKB-KW"/>
</dbReference>
<dbReference type="PIRSF" id="PIRSF000337">
    <property type="entry name" value="NTA_MOA"/>
    <property type="match status" value="1"/>
</dbReference>
<comment type="similarity">
    <text evidence="5">Belongs to the NtaA/SnaA/DszA monooxygenase family.</text>
</comment>
<dbReference type="NCBIfam" id="TIGR03860">
    <property type="entry name" value="FMN_nitrolo"/>
    <property type="match status" value="1"/>
</dbReference>
<evidence type="ECO:0000256" key="5">
    <source>
        <dbReference type="ARBA" id="ARBA00033748"/>
    </source>
</evidence>